<evidence type="ECO:0000313" key="1">
    <source>
        <dbReference type="EMBL" id="RXZ35427.1"/>
    </source>
</evidence>
<gene>
    <name evidence="1" type="ORF">EO081_07370</name>
</gene>
<keyword evidence="2" id="KW-1185">Reference proteome</keyword>
<proteinExistence type="predicted"/>
<dbReference type="AlphaFoldDB" id="A0A4V1QPY6"/>
<sequence length="59" mass="6387">MERSNRIVAVGLLCQRDLEVLGAGFKRAYPVENVSCFDHLLKAIDAAEAQSPGEPEQGS</sequence>
<evidence type="ECO:0000313" key="2">
    <source>
        <dbReference type="Proteomes" id="UP000292347"/>
    </source>
</evidence>
<protein>
    <submittedName>
        <fullName evidence="1">Uncharacterized protein</fullName>
    </submittedName>
</protein>
<dbReference type="OrthoDB" id="7476470at2"/>
<dbReference type="Proteomes" id="UP000292347">
    <property type="component" value="Unassembled WGS sequence"/>
</dbReference>
<comment type="caution">
    <text evidence="1">The sequence shown here is derived from an EMBL/GenBank/DDBJ whole genome shotgun (WGS) entry which is preliminary data.</text>
</comment>
<name>A0A4V1QPY6_9SPHN</name>
<accession>A0A4V1QPY6</accession>
<dbReference type="EMBL" id="SDPT01000001">
    <property type="protein sequence ID" value="RXZ35427.1"/>
    <property type="molecule type" value="Genomic_DNA"/>
</dbReference>
<organism evidence="1 2">
    <name type="scientific">Sphingomonas desiccabilis</name>
    <dbReference type="NCBI Taxonomy" id="429134"/>
    <lineage>
        <taxon>Bacteria</taxon>
        <taxon>Pseudomonadati</taxon>
        <taxon>Pseudomonadota</taxon>
        <taxon>Alphaproteobacteria</taxon>
        <taxon>Sphingomonadales</taxon>
        <taxon>Sphingomonadaceae</taxon>
        <taxon>Sphingomonas</taxon>
    </lineage>
</organism>
<reference evidence="1 2" key="1">
    <citation type="submission" date="2019-01" db="EMBL/GenBank/DDBJ databases">
        <title>Sphingomonas mucosissima sp. nov. and Sphingomonas desiccabilis sp. nov., from biological soil crusts in the Colorado Plateau, USA.</title>
        <authorList>
            <person name="Zhu D."/>
        </authorList>
    </citation>
    <scope>NUCLEOTIDE SEQUENCE [LARGE SCALE GENOMIC DNA]</scope>
    <source>
        <strain evidence="1 2">CP1D</strain>
    </source>
</reference>